<organism evidence="3 4">
    <name type="scientific">Salmonella enterica subsp. enterica serovar Montevideo str. S5-403</name>
    <dbReference type="NCBI Taxonomy" id="913242"/>
    <lineage>
        <taxon>Bacteria</taxon>
        <taxon>Pseudomonadati</taxon>
        <taxon>Pseudomonadota</taxon>
        <taxon>Gammaproteobacteria</taxon>
        <taxon>Enterobacterales</taxon>
        <taxon>Enterobacteriaceae</taxon>
        <taxon>Salmonella</taxon>
    </lineage>
</organism>
<dbReference type="SUPFAM" id="SSF51735">
    <property type="entry name" value="NAD(P)-binding Rossmann-fold domains"/>
    <property type="match status" value="1"/>
</dbReference>
<dbReference type="PRINTS" id="PR00081">
    <property type="entry name" value="GDHRDH"/>
</dbReference>
<gene>
    <name evidence="3" type="ORF">LTSEMON_2080</name>
</gene>
<dbReference type="EMBL" id="AFCS01000513">
    <property type="protein sequence ID" value="EHC79553.1"/>
    <property type="molecule type" value="Genomic_DNA"/>
</dbReference>
<dbReference type="InterPro" id="IPR002347">
    <property type="entry name" value="SDR_fam"/>
</dbReference>
<dbReference type="InterPro" id="IPR036291">
    <property type="entry name" value="NAD(P)-bd_dom_sf"/>
</dbReference>
<comment type="caution">
    <text evidence="3">The sequence shown here is derived from an EMBL/GenBank/DDBJ whole genome shotgun (WGS) entry which is preliminary data.</text>
</comment>
<feature type="domain" description="Ketoreductase" evidence="2">
    <location>
        <begin position="7"/>
        <end position="173"/>
    </location>
</feature>
<dbReference type="Pfam" id="PF13561">
    <property type="entry name" value="adh_short_C2"/>
    <property type="match status" value="1"/>
</dbReference>
<dbReference type="PANTHER" id="PTHR43943">
    <property type="entry name" value="DEHYDROGENASE/REDUCTASE (SDR FAMILY) MEMBER 4"/>
    <property type="match status" value="1"/>
</dbReference>
<evidence type="ECO:0000313" key="3">
    <source>
        <dbReference type="EMBL" id="EHC79553.1"/>
    </source>
</evidence>
<accession>G5Q2D0</accession>
<dbReference type="FunFam" id="3.40.50.720:FF:000290">
    <property type="entry name" value="SDR family oxidoreductase"/>
    <property type="match status" value="1"/>
</dbReference>
<evidence type="ECO:0000259" key="2">
    <source>
        <dbReference type="SMART" id="SM00822"/>
    </source>
</evidence>
<dbReference type="NCBIfam" id="NF009383">
    <property type="entry name" value="PRK12742.1"/>
    <property type="match status" value="1"/>
</dbReference>
<comment type="similarity">
    <text evidence="1">Belongs to the short-chain dehydrogenases/reductases (SDR) family.</text>
</comment>
<name>G5Q2D0_SALMO</name>
<proteinExistence type="inferred from homology"/>
<evidence type="ECO:0000256" key="1">
    <source>
        <dbReference type="ARBA" id="ARBA00006484"/>
    </source>
</evidence>
<dbReference type="InterPro" id="IPR057326">
    <property type="entry name" value="KR_dom"/>
</dbReference>
<dbReference type="Proteomes" id="UP000003221">
    <property type="component" value="Unassembled WGS sequence"/>
</dbReference>
<dbReference type="SMART" id="SM00822">
    <property type="entry name" value="PKS_KR"/>
    <property type="match status" value="1"/>
</dbReference>
<sequence length="244" mass="25613">MMLFRNKSVLVLGGSRGIGAAIVRRFSADGASVVFSYAGSREAAEKLAAETGSTAIQTDSADRDAVISLVREYGPLDILVVNAGVALFGDALEQDSDAIDRLFRINIHAPYHASVEAARNMPEGGRIIIIGSVNGDRMPVPGMAAYAASGLARGLARDLQGLARGLARDFGPRGITINVVQPGPIDTDINPEDGPMKELMHSFMAIKRHGRPEEVAGMVAWLAGPEASFVTGAMHTIDNGAFGA</sequence>
<dbReference type="PATRIC" id="fig|913242.3.peg.1822"/>
<dbReference type="Gene3D" id="3.40.50.720">
    <property type="entry name" value="NAD(P)-binding Rossmann-like Domain"/>
    <property type="match status" value="1"/>
</dbReference>
<protein>
    <submittedName>
        <fullName evidence="3">Putative oxidoreductase</fullName>
    </submittedName>
</protein>
<dbReference type="AlphaFoldDB" id="G5Q2D0"/>
<reference evidence="3 4" key="1">
    <citation type="journal article" date="2011" name="BMC Genomics">
        <title>Genome sequencing reveals diversification of virulence factor content and possible host adaptation in distinct subpopulations of Salmonella enterica.</title>
        <authorList>
            <person name="den Bakker H.C."/>
            <person name="Moreno Switt A.I."/>
            <person name="Govoni G."/>
            <person name="Cummings C.A."/>
            <person name="Ranieri M.L."/>
            <person name="Degoricija L."/>
            <person name="Hoelzer K."/>
            <person name="Rodriguez-Rivera L.D."/>
            <person name="Brown S."/>
            <person name="Bolchacova E."/>
            <person name="Furtado M.R."/>
            <person name="Wiedmann M."/>
        </authorList>
    </citation>
    <scope>NUCLEOTIDE SEQUENCE [LARGE SCALE GENOMIC DNA]</scope>
    <source>
        <strain evidence="3 4">S5-403</strain>
    </source>
</reference>
<evidence type="ECO:0000313" key="4">
    <source>
        <dbReference type="Proteomes" id="UP000003221"/>
    </source>
</evidence>
<dbReference type="PANTHER" id="PTHR43943:SF2">
    <property type="entry name" value="DEHYDROGENASE_REDUCTASE 4"/>
    <property type="match status" value="1"/>
</dbReference>
<dbReference type="CDD" id="cd05233">
    <property type="entry name" value="SDR_c"/>
    <property type="match status" value="1"/>
</dbReference>